<dbReference type="OrthoDB" id="2317065at2759"/>
<dbReference type="STRING" id="104259.A0A0F7TPD2"/>
<dbReference type="PANTHER" id="PTHR36845:SF1">
    <property type="entry name" value="HYDROLASE, PUTATIVE (AFU_ORTHOLOGUE AFUA_7G05090)-RELATED"/>
    <property type="match status" value="1"/>
</dbReference>
<dbReference type="AlphaFoldDB" id="A0A0F7TPD2"/>
<sequence>MAPEILGVSPPTDKKLVKEVAIKSLTSLDASSTTLTRSSLVPLFQGNSIAKLIGVAEAYLENNNPPTHFPETVPQSGPNEGIFECRDAEFWTCGFFPGSLYCLLERLRKYPRPCLLGVSSDSPVPEEFHEHLLSHLASLCHKWSAPLHPMSARKDTHDLGFIVQPAVRRDWELFGRQDSLNSLPAAAESLASRYDERVGAIRSWDSFTNAHHNITSMEDDFLVIIDSLCNLDLLFYAGNYTRSSRLISIASTHATTLLSTHLRQESVPSKGKCYSTYHAANFSPTNNGAIKRKLTAQGYSDSSTWARGQAWEILGYAQTYSWTKERKFLDAAIGLSEYFIYRMESSANVVEAGGYGQYVPLWDFDAPITYTTVNGAQAPLRDVSAGMVAANGMVVLYGQLMGIGEYESACRYLDLAMAIAKDTIALAYNRDEMRLRFDEESGKIRVDPLQGTNGRRFDAILERSTANFNENHPDRDWDHGLVYADYYFLELGNRLLEMGLV</sequence>
<dbReference type="SUPFAM" id="SSF48208">
    <property type="entry name" value="Six-hairpin glycosidases"/>
    <property type="match status" value="1"/>
</dbReference>
<dbReference type="GO" id="GO:0000272">
    <property type="term" value="P:polysaccharide catabolic process"/>
    <property type="evidence" value="ECO:0007669"/>
    <property type="project" value="TreeGrafter"/>
</dbReference>
<dbReference type="InterPro" id="IPR008928">
    <property type="entry name" value="6-hairpin_glycosidase_sf"/>
</dbReference>
<dbReference type="PANTHER" id="PTHR36845">
    <property type="entry name" value="HYDROLASE, PUTATIVE (AFU_ORTHOLOGUE AFUA_7G05090)-RELATED"/>
    <property type="match status" value="1"/>
</dbReference>
<dbReference type="InterPro" id="IPR052369">
    <property type="entry name" value="UG_Glycosaminoglycan_Hydrolase"/>
</dbReference>
<protein>
    <recommendedName>
        <fullName evidence="5">Glucuronyl hydrolase</fullName>
    </recommendedName>
</protein>
<name>A0A0F7TPD2_PENBI</name>
<evidence type="ECO:0008006" key="5">
    <source>
        <dbReference type="Google" id="ProtNLM"/>
    </source>
</evidence>
<proteinExistence type="inferred from homology"/>
<keyword evidence="1" id="KW-0378">Hydrolase</keyword>
<gene>
    <name evidence="3" type="ORF">PMG11_05554</name>
</gene>
<comment type="similarity">
    <text evidence="2">Belongs to the glycosyl hydrolase 88 family.</text>
</comment>
<evidence type="ECO:0000256" key="1">
    <source>
        <dbReference type="ARBA" id="ARBA00022801"/>
    </source>
</evidence>
<evidence type="ECO:0000256" key="2">
    <source>
        <dbReference type="ARBA" id="ARBA00038358"/>
    </source>
</evidence>
<evidence type="ECO:0000313" key="4">
    <source>
        <dbReference type="Proteomes" id="UP000042958"/>
    </source>
</evidence>
<accession>A0A0F7TPD2</accession>
<dbReference type="EMBL" id="CDHK01000005">
    <property type="protein sequence ID" value="CEJ56837.1"/>
    <property type="molecule type" value="Genomic_DNA"/>
</dbReference>
<dbReference type="Gene3D" id="1.50.10.10">
    <property type="match status" value="1"/>
</dbReference>
<organism evidence="3 4">
    <name type="scientific">Penicillium brasilianum</name>
    <dbReference type="NCBI Taxonomy" id="104259"/>
    <lineage>
        <taxon>Eukaryota</taxon>
        <taxon>Fungi</taxon>
        <taxon>Dikarya</taxon>
        <taxon>Ascomycota</taxon>
        <taxon>Pezizomycotina</taxon>
        <taxon>Eurotiomycetes</taxon>
        <taxon>Eurotiomycetidae</taxon>
        <taxon>Eurotiales</taxon>
        <taxon>Aspergillaceae</taxon>
        <taxon>Penicillium</taxon>
    </lineage>
</organism>
<reference evidence="4" key="1">
    <citation type="journal article" date="2015" name="Genome Announc.">
        <title>Draft genome sequence of the fungus Penicillium brasilianum MG11.</title>
        <authorList>
            <person name="Horn F."/>
            <person name="Linde J."/>
            <person name="Mattern D.J."/>
            <person name="Walther G."/>
            <person name="Guthke R."/>
            <person name="Brakhage A.A."/>
            <person name="Valiante V."/>
        </authorList>
    </citation>
    <scope>NUCLEOTIDE SEQUENCE [LARGE SCALE GENOMIC DNA]</scope>
    <source>
        <strain evidence="4">MG11</strain>
    </source>
</reference>
<keyword evidence="4" id="KW-1185">Reference proteome</keyword>
<dbReference type="Proteomes" id="UP000042958">
    <property type="component" value="Unassembled WGS sequence"/>
</dbReference>
<dbReference type="InterPro" id="IPR012341">
    <property type="entry name" value="6hp_glycosidase-like_sf"/>
</dbReference>
<dbReference type="GO" id="GO:0052757">
    <property type="term" value="F:chondroitin hydrolase activity"/>
    <property type="evidence" value="ECO:0007669"/>
    <property type="project" value="TreeGrafter"/>
</dbReference>
<evidence type="ECO:0000313" key="3">
    <source>
        <dbReference type="EMBL" id="CEJ56837.1"/>
    </source>
</evidence>